<keyword evidence="3" id="KW-0804">Transcription</keyword>
<dbReference type="InterPro" id="IPR028082">
    <property type="entry name" value="Peripla_BP_I"/>
</dbReference>
<feature type="domain" description="HTH lacI-type" evidence="4">
    <location>
        <begin position="4"/>
        <end position="59"/>
    </location>
</feature>
<evidence type="ECO:0000313" key="6">
    <source>
        <dbReference type="Proteomes" id="UP001238467"/>
    </source>
</evidence>
<dbReference type="Gene3D" id="1.10.260.40">
    <property type="entry name" value="lambda repressor-like DNA-binding domains"/>
    <property type="match status" value="1"/>
</dbReference>
<dbReference type="InterPro" id="IPR010982">
    <property type="entry name" value="Lambda_DNA-bd_dom_sf"/>
</dbReference>
<accession>A0ABU0DK21</accession>
<proteinExistence type="predicted"/>
<dbReference type="PANTHER" id="PTHR30146">
    <property type="entry name" value="LACI-RELATED TRANSCRIPTIONAL REPRESSOR"/>
    <property type="match status" value="1"/>
</dbReference>
<dbReference type="CDD" id="cd06267">
    <property type="entry name" value="PBP1_LacI_sugar_binding-like"/>
    <property type="match status" value="1"/>
</dbReference>
<reference evidence="5 6" key="1">
    <citation type="submission" date="2023-07" db="EMBL/GenBank/DDBJ databases">
        <title>Genomic Encyclopedia of Type Strains, Phase IV (KMG-IV): sequencing the most valuable type-strain genomes for metagenomic binning, comparative biology and taxonomic classification.</title>
        <authorList>
            <person name="Goeker M."/>
        </authorList>
    </citation>
    <scope>NUCLEOTIDE SEQUENCE [LARGE SCALE GENOMIC DNA]</scope>
    <source>
        <strain evidence="5 6">DSM 1277</strain>
    </source>
</reference>
<keyword evidence="2" id="KW-0238">DNA-binding</keyword>
<keyword evidence="1" id="KW-0805">Transcription regulation</keyword>
<evidence type="ECO:0000313" key="5">
    <source>
        <dbReference type="EMBL" id="MDQ0348714.1"/>
    </source>
</evidence>
<organism evidence="5 6">
    <name type="scientific">Ancylobacter vacuolatus</name>
    <dbReference type="NCBI Taxonomy" id="223389"/>
    <lineage>
        <taxon>Bacteria</taxon>
        <taxon>Pseudomonadati</taxon>
        <taxon>Pseudomonadota</taxon>
        <taxon>Alphaproteobacteria</taxon>
        <taxon>Hyphomicrobiales</taxon>
        <taxon>Xanthobacteraceae</taxon>
        <taxon>Ancylobacter</taxon>
    </lineage>
</organism>
<dbReference type="SUPFAM" id="SSF53822">
    <property type="entry name" value="Periplasmic binding protein-like I"/>
    <property type="match status" value="1"/>
</dbReference>
<evidence type="ECO:0000256" key="1">
    <source>
        <dbReference type="ARBA" id="ARBA00023015"/>
    </source>
</evidence>
<name>A0ABU0DK21_9HYPH</name>
<gene>
    <name evidence="5" type="ORF">J2S76_003148</name>
</gene>
<dbReference type="Pfam" id="PF00356">
    <property type="entry name" value="LacI"/>
    <property type="match status" value="1"/>
</dbReference>
<dbReference type="PANTHER" id="PTHR30146:SF109">
    <property type="entry name" value="HTH-TYPE TRANSCRIPTIONAL REGULATOR GALS"/>
    <property type="match status" value="1"/>
</dbReference>
<protein>
    <submittedName>
        <fullName evidence="5">LacI family transcriptional regulator</fullName>
    </submittedName>
</protein>
<evidence type="ECO:0000256" key="3">
    <source>
        <dbReference type="ARBA" id="ARBA00023163"/>
    </source>
</evidence>
<comment type="caution">
    <text evidence="5">The sequence shown here is derived from an EMBL/GenBank/DDBJ whole genome shotgun (WGS) entry which is preliminary data.</text>
</comment>
<dbReference type="SMART" id="SM00354">
    <property type="entry name" value="HTH_LACI"/>
    <property type="match status" value="1"/>
</dbReference>
<dbReference type="Gene3D" id="3.40.50.2300">
    <property type="match status" value="2"/>
</dbReference>
<evidence type="ECO:0000256" key="2">
    <source>
        <dbReference type="ARBA" id="ARBA00023125"/>
    </source>
</evidence>
<dbReference type="InterPro" id="IPR000843">
    <property type="entry name" value="HTH_LacI"/>
</dbReference>
<dbReference type="RefSeq" id="WP_307061764.1">
    <property type="nucleotide sequence ID" value="NZ_JAUSUH010000007.1"/>
</dbReference>
<dbReference type="SUPFAM" id="SSF47413">
    <property type="entry name" value="lambda repressor-like DNA-binding domains"/>
    <property type="match status" value="1"/>
</dbReference>
<keyword evidence="6" id="KW-1185">Reference proteome</keyword>
<dbReference type="InterPro" id="IPR046335">
    <property type="entry name" value="LacI/GalR-like_sensor"/>
</dbReference>
<dbReference type="Proteomes" id="UP001238467">
    <property type="component" value="Unassembled WGS sequence"/>
</dbReference>
<evidence type="ECO:0000259" key="4">
    <source>
        <dbReference type="PROSITE" id="PS50932"/>
    </source>
</evidence>
<dbReference type="Pfam" id="PF13377">
    <property type="entry name" value="Peripla_BP_3"/>
    <property type="match status" value="1"/>
</dbReference>
<sequence>MAKVNLHTVAAHAGVSTATVSKVVNGVRQGISAETVMRVQEAVRMLGYRPNRTARELRTLQRSIIGMTIVDPSPMFLADPFTTHVAAGLSNRLSEKGFGLLVHGVKPKQINDSFLVRETVVDAICLMLSGSAASRRSTIQLFADLGQPILVFQDKPSIEAADVCYVNQDDAGGADALARHVLRRNPASTLIVIPKIFWPAIEARLDAIWQCFKQAGRPARILRCDENNREAIAQAITDNIDRHGLPEAVMGSNDRIAAIALRLLTAQGVKVPEQVAVTGFNAFEPYSQDRVTLTSARSPAFELGQLGAELLLARLRAGAFERLEYTLPVSLVEGTSA</sequence>
<dbReference type="PROSITE" id="PS50932">
    <property type="entry name" value="HTH_LACI_2"/>
    <property type="match status" value="1"/>
</dbReference>
<dbReference type="CDD" id="cd01392">
    <property type="entry name" value="HTH_LacI"/>
    <property type="match status" value="1"/>
</dbReference>
<dbReference type="EMBL" id="JAUSUH010000007">
    <property type="protein sequence ID" value="MDQ0348714.1"/>
    <property type="molecule type" value="Genomic_DNA"/>
</dbReference>